<dbReference type="InterPro" id="IPR029058">
    <property type="entry name" value="AB_hydrolase_fold"/>
</dbReference>
<dbReference type="InterPro" id="IPR000073">
    <property type="entry name" value="AB_hydrolase_1"/>
</dbReference>
<dbReference type="Gene3D" id="3.40.50.1820">
    <property type="entry name" value="alpha/beta hydrolase"/>
    <property type="match status" value="1"/>
</dbReference>
<organism evidence="2 3">
    <name type="scientific">Lysinibacillus sphaericus</name>
    <name type="common">Bacillus sphaericus</name>
    <dbReference type="NCBI Taxonomy" id="1421"/>
    <lineage>
        <taxon>Bacteria</taxon>
        <taxon>Bacillati</taxon>
        <taxon>Bacillota</taxon>
        <taxon>Bacilli</taxon>
        <taxon>Bacillales</taxon>
        <taxon>Bacillaceae</taxon>
        <taxon>Lysinibacillus</taxon>
    </lineage>
</organism>
<sequence length="176" mass="20022">MRFIDRWANSEKVKIHYLESADYNTSVTPLVYVPGALNFAEQSTDLLGKLLSRKCITMSLRGRGNSDAPKVGYSFDDHVKDLHAIISDCKVKNYCLMAYSMGVPYAIKFASEQTDIKGLIICDYPAKYPYIPETWSDRILNSGYLNEDRRHVVTGIQKESRQIDLYSELSLIKVPV</sequence>
<evidence type="ECO:0000313" key="3">
    <source>
        <dbReference type="Proteomes" id="UP000317944"/>
    </source>
</evidence>
<gene>
    <name evidence="2" type="ORF">C7Y47_18005</name>
</gene>
<name>A0A544UBA4_LYSSH</name>
<dbReference type="OrthoDB" id="9773293at2"/>
<evidence type="ECO:0000259" key="1">
    <source>
        <dbReference type="Pfam" id="PF00561"/>
    </source>
</evidence>
<protein>
    <submittedName>
        <fullName evidence="2">Alpha/beta hydrolase</fullName>
    </submittedName>
</protein>
<dbReference type="RefSeq" id="WP_142510008.1">
    <property type="nucleotide sequence ID" value="NZ_SADV01000018.1"/>
</dbReference>
<comment type="caution">
    <text evidence="2">The sequence shown here is derived from an EMBL/GenBank/DDBJ whole genome shotgun (WGS) entry which is preliminary data.</text>
</comment>
<proteinExistence type="predicted"/>
<dbReference type="Proteomes" id="UP000317944">
    <property type="component" value="Unassembled WGS sequence"/>
</dbReference>
<feature type="domain" description="AB hydrolase-1" evidence="1">
    <location>
        <begin position="29"/>
        <end position="124"/>
    </location>
</feature>
<keyword evidence="2" id="KW-0378">Hydrolase</keyword>
<dbReference type="GO" id="GO:0016787">
    <property type="term" value="F:hydrolase activity"/>
    <property type="evidence" value="ECO:0007669"/>
    <property type="project" value="UniProtKB-KW"/>
</dbReference>
<dbReference type="Pfam" id="PF00561">
    <property type="entry name" value="Abhydrolase_1"/>
    <property type="match status" value="1"/>
</dbReference>
<reference evidence="2 3" key="1">
    <citation type="submission" date="2018-03" db="EMBL/GenBank/DDBJ databases">
        <title>Aerobic endospore-forming bacteria genome sequencing and assembly.</title>
        <authorList>
            <person name="Cavalcante D.A."/>
            <person name="Driks A."/>
            <person name="Putonti C."/>
            <person name="De-Souza M.T."/>
        </authorList>
    </citation>
    <scope>NUCLEOTIDE SEQUENCE [LARGE SCALE GENOMIC DNA]</scope>
    <source>
        <strain evidence="2 3">SDF0037</strain>
    </source>
</reference>
<dbReference type="SUPFAM" id="SSF53474">
    <property type="entry name" value="alpha/beta-Hydrolases"/>
    <property type="match status" value="1"/>
</dbReference>
<dbReference type="EMBL" id="SADV01000018">
    <property type="protein sequence ID" value="TQR29507.1"/>
    <property type="molecule type" value="Genomic_DNA"/>
</dbReference>
<evidence type="ECO:0000313" key="2">
    <source>
        <dbReference type="EMBL" id="TQR29507.1"/>
    </source>
</evidence>
<accession>A0A544UBA4</accession>
<dbReference type="AlphaFoldDB" id="A0A544UBA4"/>